<dbReference type="InterPro" id="IPR027417">
    <property type="entry name" value="P-loop_NTPase"/>
</dbReference>
<dbReference type="GO" id="GO:0015658">
    <property type="term" value="F:branched-chain amino acid transmembrane transporter activity"/>
    <property type="evidence" value="ECO:0007669"/>
    <property type="project" value="TreeGrafter"/>
</dbReference>
<keyword evidence="8" id="KW-1185">Reference proteome</keyword>
<dbReference type="CDD" id="cd03224">
    <property type="entry name" value="ABC_TM1139_LivF_branched"/>
    <property type="match status" value="1"/>
</dbReference>
<protein>
    <submittedName>
        <fullName evidence="7">ABC transporter ATP-binding protein</fullName>
    </submittedName>
</protein>
<dbReference type="Proteomes" id="UP000239724">
    <property type="component" value="Unassembled WGS sequence"/>
</dbReference>
<dbReference type="InterPro" id="IPR052156">
    <property type="entry name" value="BCAA_Transport_ATP-bd_LivF"/>
</dbReference>
<dbReference type="InterPro" id="IPR017871">
    <property type="entry name" value="ABC_transporter-like_CS"/>
</dbReference>
<dbReference type="GO" id="GO:0016887">
    <property type="term" value="F:ATP hydrolysis activity"/>
    <property type="evidence" value="ECO:0007669"/>
    <property type="project" value="InterPro"/>
</dbReference>
<organism evidence="7 8">
    <name type="scientific">Rhodopila globiformis</name>
    <name type="common">Rhodopseudomonas globiformis</name>
    <dbReference type="NCBI Taxonomy" id="1071"/>
    <lineage>
        <taxon>Bacteria</taxon>
        <taxon>Pseudomonadati</taxon>
        <taxon>Pseudomonadota</taxon>
        <taxon>Alphaproteobacteria</taxon>
        <taxon>Acetobacterales</taxon>
        <taxon>Acetobacteraceae</taxon>
        <taxon>Rhodopila</taxon>
    </lineage>
</organism>
<dbReference type="PROSITE" id="PS00211">
    <property type="entry name" value="ABC_TRANSPORTER_1"/>
    <property type="match status" value="1"/>
</dbReference>
<dbReference type="SUPFAM" id="SSF52540">
    <property type="entry name" value="P-loop containing nucleoside triphosphate hydrolases"/>
    <property type="match status" value="1"/>
</dbReference>
<dbReference type="PROSITE" id="PS50893">
    <property type="entry name" value="ABC_TRANSPORTER_2"/>
    <property type="match status" value="1"/>
</dbReference>
<dbReference type="Pfam" id="PF00005">
    <property type="entry name" value="ABC_tran"/>
    <property type="match status" value="1"/>
</dbReference>
<dbReference type="PANTHER" id="PTHR43820:SF4">
    <property type="entry name" value="HIGH-AFFINITY BRANCHED-CHAIN AMINO ACID TRANSPORT ATP-BINDING PROTEIN LIVF"/>
    <property type="match status" value="1"/>
</dbReference>
<evidence type="ECO:0000256" key="4">
    <source>
        <dbReference type="ARBA" id="ARBA00022840"/>
    </source>
</evidence>
<keyword evidence="3" id="KW-0547">Nucleotide-binding</keyword>
<gene>
    <name evidence="7" type="ORF">CCS01_01690</name>
</gene>
<dbReference type="SMART" id="SM00382">
    <property type="entry name" value="AAA"/>
    <property type="match status" value="1"/>
</dbReference>
<dbReference type="Gene3D" id="3.40.50.300">
    <property type="entry name" value="P-loop containing nucleotide triphosphate hydrolases"/>
    <property type="match status" value="1"/>
</dbReference>
<reference evidence="7 8" key="1">
    <citation type="journal article" date="2018" name="Arch. Microbiol.">
        <title>New insights into the metabolic potential of the phototrophic purple bacterium Rhodopila globiformis DSM 161(T) from its draft genome sequence and evidence for a vanadium-dependent nitrogenase.</title>
        <authorList>
            <person name="Imhoff J.F."/>
            <person name="Rahn T."/>
            <person name="Kunzel S."/>
            <person name="Neulinger S.C."/>
        </authorList>
    </citation>
    <scope>NUCLEOTIDE SEQUENCE [LARGE SCALE GENOMIC DNA]</scope>
    <source>
        <strain evidence="7 8">DSM 161</strain>
    </source>
</reference>
<feature type="domain" description="ABC transporter" evidence="6">
    <location>
        <begin position="5"/>
        <end position="230"/>
    </location>
</feature>
<dbReference type="InterPro" id="IPR003439">
    <property type="entry name" value="ABC_transporter-like_ATP-bd"/>
</dbReference>
<comment type="caution">
    <text evidence="7">The sequence shown here is derived from an EMBL/GenBank/DDBJ whole genome shotgun (WGS) entry which is preliminary data.</text>
</comment>
<dbReference type="GO" id="GO:0005524">
    <property type="term" value="F:ATP binding"/>
    <property type="evidence" value="ECO:0007669"/>
    <property type="project" value="UniProtKB-KW"/>
</dbReference>
<dbReference type="RefSeq" id="WP_104517109.1">
    <property type="nucleotide sequence ID" value="NZ_NHRY01000036.1"/>
</dbReference>
<keyword evidence="5" id="KW-0029">Amino-acid transport</keyword>
<evidence type="ECO:0000256" key="1">
    <source>
        <dbReference type="ARBA" id="ARBA00005417"/>
    </source>
</evidence>
<dbReference type="InterPro" id="IPR003593">
    <property type="entry name" value="AAA+_ATPase"/>
</dbReference>
<dbReference type="EMBL" id="NHRY01000036">
    <property type="protein sequence ID" value="PPQ39024.1"/>
    <property type="molecule type" value="Genomic_DNA"/>
</dbReference>
<comment type="similarity">
    <text evidence="1">Belongs to the ABC transporter superfamily.</text>
</comment>
<name>A0A2S6NNS7_RHOGL</name>
<dbReference type="OrthoDB" id="9775250at2"/>
<evidence type="ECO:0000313" key="7">
    <source>
        <dbReference type="EMBL" id="PPQ39024.1"/>
    </source>
</evidence>
<sequence>MEPLLSVHGLSVSYGRFQALHEISLAVGRGEVVAIIGANGAGKSSLLNAIMGQAGRVSGAIRFAGRDIAALPTPAIVAAGIALVPEGRRLFPSLTVEENLAIGWDLGRRGGLRVAEIYAMFPVLLARRHQRAGQLSGGEQQMAALGRALLADPRLLLCDELSLGLAPRIVDRIYALMPEIRRRGITVVLVEQDISRSLAVCDRFYCLLEGRVVLSGRPAETDRDSIMQHYFGA</sequence>
<dbReference type="GO" id="GO:0015807">
    <property type="term" value="P:L-amino acid transport"/>
    <property type="evidence" value="ECO:0007669"/>
    <property type="project" value="TreeGrafter"/>
</dbReference>
<evidence type="ECO:0000256" key="3">
    <source>
        <dbReference type="ARBA" id="ARBA00022741"/>
    </source>
</evidence>
<evidence type="ECO:0000313" key="8">
    <source>
        <dbReference type="Proteomes" id="UP000239724"/>
    </source>
</evidence>
<proteinExistence type="inferred from homology"/>
<keyword evidence="2" id="KW-0813">Transport</keyword>
<accession>A0A2S6NNS7</accession>
<keyword evidence="4 7" id="KW-0067">ATP-binding</keyword>
<evidence type="ECO:0000256" key="2">
    <source>
        <dbReference type="ARBA" id="ARBA00022448"/>
    </source>
</evidence>
<dbReference type="PANTHER" id="PTHR43820">
    <property type="entry name" value="HIGH-AFFINITY BRANCHED-CHAIN AMINO ACID TRANSPORT ATP-BINDING PROTEIN LIVF"/>
    <property type="match status" value="1"/>
</dbReference>
<evidence type="ECO:0000256" key="5">
    <source>
        <dbReference type="ARBA" id="ARBA00022970"/>
    </source>
</evidence>
<evidence type="ECO:0000259" key="6">
    <source>
        <dbReference type="PROSITE" id="PS50893"/>
    </source>
</evidence>
<dbReference type="AlphaFoldDB" id="A0A2S6NNS7"/>